<dbReference type="EMBL" id="GHES01000157">
    <property type="protein sequence ID" value="MPA30716.1"/>
    <property type="molecule type" value="Transcribed_RNA"/>
</dbReference>
<accession>A0A5B6YH36</accession>
<proteinExistence type="predicted"/>
<dbReference type="SUPFAM" id="SSF55008">
    <property type="entry name" value="HMA, heavy metal-associated domain"/>
    <property type="match status" value="1"/>
</dbReference>
<evidence type="ECO:0000313" key="2">
    <source>
        <dbReference type="EMBL" id="MPA30717.1"/>
    </source>
</evidence>
<dbReference type="PANTHER" id="PTHR47294">
    <property type="entry name" value="OS08G0431150 PROTEIN"/>
    <property type="match status" value="1"/>
</dbReference>
<dbReference type="Gene3D" id="3.30.70.100">
    <property type="match status" value="1"/>
</dbReference>
<protein>
    <recommendedName>
        <fullName evidence="3">HMA domain-containing protein</fullName>
    </recommendedName>
</protein>
<dbReference type="InterPro" id="IPR036163">
    <property type="entry name" value="HMA_dom_sf"/>
</dbReference>
<evidence type="ECO:0008006" key="3">
    <source>
        <dbReference type="Google" id="ProtNLM"/>
    </source>
</evidence>
<name>A0A5B6YH36_DAVIN</name>
<dbReference type="GO" id="GO:0046872">
    <property type="term" value="F:metal ion binding"/>
    <property type="evidence" value="ECO:0007669"/>
    <property type="project" value="InterPro"/>
</dbReference>
<dbReference type="AlphaFoldDB" id="A0A5B6YH36"/>
<dbReference type="PANTHER" id="PTHR47294:SF6">
    <property type="entry name" value="HMA DOMAIN-CONTAINING PROTEIN"/>
    <property type="match status" value="1"/>
</dbReference>
<evidence type="ECO:0000313" key="1">
    <source>
        <dbReference type="EMBL" id="MPA30716.1"/>
    </source>
</evidence>
<sequence>MAVSDRKKKELSTIGFKKHSKSRLLPRTSLASIESLTVPLVQEVVLSADFQCAECQKRVADIISRMNGGTDSVVVDVLEKKVTLTCRYPNIVKVPSQQVATIYKNPLNKIAIIKWLFRSSWS</sequence>
<organism evidence="1">
    <name type="scientific">Davidia involucrata</name>
    <name type="common">Dove tree</name>
    <dbReference type="NCBI Taxonomy" id="16924"/>
    <lineage>
        <taxon>Eukaryota</taxon>
        <taxon>Viridiplantae</taxon>
        <taxon>Streptophyta</taxon>
        <taxon>Embryophyta</taxon>
        <taxon>Tracheophyta</taxon>
        <taxon>Spermatophyta</taxon>
        <taxon>Magnoliopsida</taxon>
        <taxon>eudicotyledons</taxon>
        <taxon>Gunneridae</taxon>
        <taxon>Pentapetalae</taxon>
        <taxon>asterids</taxon>
        <taxon>Cornales</taxon>
        <taxon>Nyssaceae</taxon>
        <taxon>Davidia</taxon>
    </lineage>
</organism>
<dbReference type="EMBL" id="GHES01000158">
    <property type="protein sequence ID" value="MPA30717.1"/>
    <property type="molecule type" value="Transcribed_RNA"/>
</dbReference>
<reference evidence="1" key="1">
    <citation type="submission" date="2019-08" db="EMBL/GenBank/DDBJ databases">
        <title>Reference gene set and small RNA set construction with multiple tissues from Davidia involucrata Baill.</title>
        <authorList>
            <person name="Yang H."/>
            <person name="Zhou C."/>
            <person name="Li G."/>
            <person name="Wang J."/>
            <person name="Gao P."/>
            <person name="Wang M."/>
            <person name="Wang R."/>
            <person name="Zhao Y."/>
        </authorList>
    </citation>
    <scope>NUCLEOTIDE SEQUENCE</scope>
    <source>
        <tissue evidence="1">Mixed with DoveR01_LX</tissue>
    </source>
</reference>
<gene>
    <name evidence="1" type="ORF">Din_000157</name>
    <name evidence="2" type="ORF">Din_000158</name>
</gene>